<organism evidence="1 2">
    <name type="scientific">Bradyrhizobium frederickii</name>
    <dbReference type="NCBI Taxonomy" id="2560054"/>
    <lineage>
        <taxon>Bacteria</taxon>
        <taxon>Pseudomonadati</taxon>
        <taxon>Pseudomonadota</taxon>
        <taxon>Alphaproteobacteria</taxon>
        <taxon>Hyphomicrobiales</taxon>
        <taxon>Nitrobacteraceae</taxon>
        <taxon>Bradyrhizobium</taxon>
    </lineage>
</organism>
<dbReference type="RefSeq" id="WP_135167137.1">
    <property type="nucleotide sequence ID" value="NZ_SPQS01000027.1"/>
</dbReference>
<comment type="caution">
    <text evidence="1">The sequence shown here is derived from an EMBL/GenBank/DDBJ whole genome shotgun (WGS) entry which is preliminary data.</text>
</comment>
<name>A0A4Y9NPU1_9BRAD</name>
<evidence type="ECO:0008006" key="3">
    <source>
        <dbReference type="Google" id="ProtNLM"/>
    </source>
</evidence>
<dbReference type="Proteomes" id="UP000297700">
    <property type="component" value="Unassembled WGS sequence"/>
</dbReference>
<gene>
    <name evidence="1" type="ORF">E4K64_33385</name>
</gene>
<dbReference type="AlphaFoldDB" id="A0A4Y9NPU1"/>
<proteinExistence type="predicted"/>
<protein>
    <recommendedName>
        <fullName evidence="3">AlgX/AlgJ SGNH hydrolase-like domain-containing protein</fullName>
    </recommendedName>
</protein>
<evidence type="ECO:0000313" key="1">
    <source>
        <dbReference type="EMBL" id="TFV69427.1"/>
    </source>
</evidence>
<dbReference type="EMBL" id="SPQS01000027">
    <property type="protein sequence ID" value="TFV69427.1"/>
    <property type="molecule type" value="Genomic_DNA"/>
</dbReference>
<evidence type="ECO:0000313" key="2">
    <source>
        <dbReference type="Proteomes" id="UP000297700"/>
    </source>
</evidence>
<sequence>MRVLRAAAGLIAFLCAVEAVFFTFGVISMHKGNKYLLYDLERLRSEIKANLEGERNGSITGWPTAGEFPIRPHPSLDLSVCGSAWGGSFTYSDDVSDAEAWPHLLSVALRCQVDNRGVDGFGLDQTLLHYKEHVGKERFVIVGLVEPMITVDQISSWTFISLGPDKQPRANVTKPFFSFDGDRPQLIPRPPADLAAIERHYAKDPSSKDWNVFEFPHSLSVSRAIYRKFTRPLFSDSGPGTPTQRRHTALLIAEMARLAQDRGQNFVLLIIPRPEDVLDPHPWFRDILGGVPNPISGLCSIDPTDELRTLALNQPNEVMTKSGHYSAAGNKAIAAAAARGLRACGLAS</sequence>
<accession>A0A4Y9NPU1</accession>
<reference evidence="1 2" key="1">
    <citation type="submission" date="2019-03" db="EMBL/GenBank/DDBJ databases">
        <title>Bradyrhizobium strains diversity.</title>
        <authorList>
            <person name="Urquiaga M.C.O."/>
            <person name="Hungria M."/>
            <person name="Delamuta J.R.M."/>
            <person name="Klepa M.S."/>
        </authorList>
    </citation>
    <scope>NUCLEOTIDE SEQUENCE [LARGE SCALE GENOMIC DNA]</scope>
    <source>
        <strain evidence="1 2">CNPSo 3426</strain>
    </source>
</reference>